<name>A0A084SLP9_9BACT</name>
<sequence>MTEAVEALAGAGQQRPDLAGAVVFRGAVASHAVRCVGSEFLWTQGARAMNRVRVEDYDACKAACEEEMARVRRSRE</sequence>
<protein>
    <submittedName>
        <fullName evidence="1">Uncharacterized protein</fullName>
    </submittedName>
</protein>
<evidence type="ECO:0000313" key="1">
    <source>
        <dbReference type="EMBL" id="KFA89384.1"/>
    </source>
</evidence>
<dbReference type="RefSeq" id="WP_043405527.1">
    <property type="nucleotide sequence ID" value="NZ_JPMI01000247.1"/>
</dbReference>
<dbReference type="EMBL" id="JPMI01000247">
    <property type="protein sequence ID" value="KFA89384.1"/>
    <property type="molecule type" value="Genomic_DNA"/>
</dbReference>
<reference evidence="1 2" key="1">
    <citation type="submission" date="2014-07" db="EMBL/GenBank/DDBJ databases">
        <title>Draft Genome Sequence of Gephyronic Acid Producer, Cystobacter violaceus Strain Cb vi76.</title>
        <authorList>
            <person name="Stevens D.C."/>
            <person name="Young J."/>
            <person name="Carmichael R."/>
            <person name="Tan J."/>
            <person name="Taylor R.E."/>
        </authorList>
    </citation>
    <scope>NUCLEOTIDE SEQUENCE [LARGE SCALE GENOMIC DNA]</scope>
    <source>
        <strain evidence="1 2">Cb vi76</strain>
    </source>
</reference>
<evidence type="ECO:0000313" key="2">
    <source>
        <dbReference type="Proteomes" id="UP000028547"/>
    </source>
</evidence>
<dbReference type="Proteomes" id="UP000028547">
    <property type="component" value="Unassembled WGS sequence"/>
</dbReference>
<gene>
    <name evidence="1" type="ORF">Q664_35465</name>
</gene>
<proteinExistence type="predicted"/>
<organism evidence="1 2">
    <name type="scientific">Archangium violaceum Cb vi76</name>
    <dbReference type="NCBI Taxonomy" id="1406225"/>
    <lineage>
        <taxon>Bacteria</taxon>
        <taxon>Pseudomonadati</taxon>
        <taxon>Myxococcota</taxon>
        <taxon>Myxococcia</taxon>
        <taxon>Myxococcales</taxon>
        <taxon>Cystobacterineae</taxon>
        <taxon>Archangiaceae</taxon>
        <taxon>Archangium</taxon>
    </lineage>
</organism>
<dbReference type="AlphaFoldDB" id="A0A084SLP9"/>
<comment type="caution">
    <text evidence="1">The sequence shown here is derived from an EMBL/GenBank/DDBJ whole genome shotgun (WGS) entry which is preliminary data.</text>
</comment>
<accession>A0A084SLP9</accession>